<feature type="compositionally biased region" description="Pro residues" evidence="1">
    <location>
        <begin position="269"/>
        <end position="278"/>
    </location>
</feature>
<evidence type="ECO:0000256" key="1">
    <source>
        <dbReference type="SAM" id="MobiDB-lite"/>
    </source>
</evidence>
<dbReference type="Pfam" id="PF24535">
    <property type="entry name" value="DUF7598"/>
    <property type="match status" value="1"/>
</dbReference>
<dbReference type="HOGENOM" id="CLU_085798_0_0_1"/>
<evidence type="ECO:0000259" key="3">
    <source>
        <dbReference type="Pfam" id="PF24535"/>
    </source>
</evidence>
<feature type="domain" description="DUF7598" evidence="3">
    <location>
        <begin position="83"/>
        <end position="168"/>
    </location>
</feature>
<feature type="transmembrane region" description="Helical" evidence="2">
    <location>
        <begin position="83"/>
        <end position="103"/>
    </location>
</feature>
<feature type="region of interest" description="Disordered" evidence="1">
    <location>
        <begin position="265"/>
        <end position="338"/>
    </location>
</feature>
<keyword evidence="2" id="KW-1133">Transmembrane helix</keyword>
<gene>
    <name evidence="4" type="ORF">PLEOSDRAFT_1110383</name>
</gene>
<dbReference type="InterPro" id="IPR056019">
    <property type="entry name" value="DUF7598"/>
</dbReference>
<dbReference type="Proteomes" id="UP000027073">
    <property type="component" value="Unassembled WGS sequence"/>
</dbReference>
<organism evidence="4 5">
    <name type="scientific">Pleurotus ostreatus (strain PC15)</name>
    <name type="common">Oyster mushroom</name>
    <dbReference type="NCBI Taxonomy" id="1137138"/>
    <lineage>
        <taxon>Eukaryota</taxon>
        <taxon>Fungi</taxon>
        <taxon>Dikarya</taxon>
        <taxon>Basidiomycota</taxon>
        <taxon>Agaricomycotina</taxon>
        <taxon>Agaricomycetes</taxon>
        <taxon>Agaricomycetidae</taxon>
        <taxon>Agaricales</taxon>
        <taxon>Pleurotineae</taxon>
        <taxon>Pleurotaceae</taxon>
        <taxon>Pleurotus</taxon>
    </lineage>
</organism>
<keyword evidence="2" id="KW-0472">Membrane</keyword>
<dbReference type="VEuPathDB" id="FungiDB:PLEOSDRAFT_1110383"/>
<dbReference type="EMBL" id="KL198004">
    <property type="protein sequence ID" value="KDQ33057.1"/>
    <property type="molecule type" value="Genomic_DNA"/>
</dbReference>
<feature type="transmembrane region" description="Helical" evidence="2">
    <location>
        <begin position="147"/>
        <end position="169"/>
    </location>
</feature>
<evidence type="ECO:0000256" key="2">
    <source>
        <dbReference type="SAM" id="Phobius"/>
    </source>
</evidence>
<reference evidence="5" key="1">
    <citation type="journal article" date="2014" name="Proc. Natl. Acad. Sci. U.S.A.">
        <title>Extensive sampling of basidiomycete genomes demonstrates inadequacy of the white-rot/brown-rot paradigm for wood decay fungi.</title>
        <authorList>
            <person name="Riley R."/>
            <person name="Salamov A.A."/>
            <person name="Brown D.W."/>
            <person name="Nagy L.G."/>
            <person name="Floudas D."/>
            <person name="Held B.W."/>
            <person name="Levasseur A."/>
            <person name="Lombard V."/>
            <person name="Morin E."/>
            <person name="Otillar R."/>
            <person name="Lindquist E.A."/>
            <person name="Sun H."/>
            <person name="LaButti K.M."/>
            <person name="Schmutz J."/>
            <person name="Jabbour D."/>
            <person name="Luo H."/>
            <person name="Baker S.E."/>
            <person name="Pisabarro A.G."/>
            <person name="Walton J.D."/>
            <person name="Blanchette R.A."/>
            <person name="Henrissat B."/>
            <person name="Martin F."/>
            <person name="Cullen D."/>
            <person name="Hibbett D.S."/>
            <person name="Grigoriev I.V."/>
        </authorList>
    </citation>
    <scope>NUCLEOTIDE SEQUENCE [LARGE SCALE GENOMIC DNA]</scope>
    <source>
        <strain evidence="5">PC15</strain>
    </source>
</reference>
<keyword evidence="2" id="KW-0812">Transmembrane</keyword>
<dbReference type="STRING" id="1137138.A0A067P9F4"/>
<evidence type="ECO:0000313" key="5">
    <source>
        <dbReference type="Proteomes" id="UP000027073"/>
    </source>
</evidence>
<proteinExistence type="predicted"/>
<evidence type="ECO:0000313" key="4">
    <source>
        <dbReference type="EMBL" id="KDQ33057.1"/>
    </source>
</evidence>
<feature type="compositionally biased region" description="Low complexity" evidence="1">
    <location>
        <begin position="296"/>
        <end position="313"/>
    </location>
</feature>
<name>A0A067P9F4_PLEO1</name>
<dbReference type="AlphaFoldDB" id="A0A067P9F4"/>
<sequence>MLPPRSYLFFGLNAIRAISVISLLLVFSSTVFVMVTNIKAVNAFEAAKQNGDFSTNSTDPNAVNMLDCDYIEGSTVPNQAAGVFWAVVSSLLIIFQVIVLLLSELSWPMKFFDRFFPVLGSNFGLGALGIFQCLIGAQILSHHVDDFTLGAAMLLFSVGCLNILLGLIFRESSKGKRSIVAWRNEGKGVLPMATGSTSPVFVNALPPQFAPALHNGHPDDEKARYVPYPEYASPILSDKATLGFGRQGEKAAGLRGFILQRPVESLPRYAPPPPPASNPTPQASPQMHAKRITIRSSTSSFASPSQPQSPALSYEDSRPTTPVNNHAAPAFRSSPTAL</sequence>
<feature type="transmembrane region" description="Helical" evidence="2">
    <location>
        <begin position="115"/>
        <end position="141"/>
    </location>
</feature>
<dbReference type="InParanoid" id="A0A067P9F4"/>
<accession>A0A067P9F4</accession>
<feature type="transmembrane region" description="Helical" evidence="2">
    <location>
        <begin position="7"/>
        <end position="27"/>
    </location>
</feature>
<protein>
    <recommendedName>
        <fullName evidence="3">DUF7598 domain-containing protein</fullName>
    </recommendedName>
</protein>
<dbReference type="OrthoDB" id="5327148at2759"/>